<proteinExistence type="predicted"/>
<dbReference type="Pfam" id="PF00083">
    <property type="entry name" value="Sugar_tr"/>
    <property type="match status" value="1"/>
</dbReference>
<dbReference type="InterPro" id="IPR036259">
    <property type="entry name" value="MFS_trans_sf"/>
</dbReference>
<feature type="transmembrane region" description="Helical" evidence="8">
    <location>
        <begin position="468"/>
        <end position="490"/>
    </location>
</feature>
<dbReference type="eggNOG" id="COG0477">
    <property type="taxonomic scope" value="Bacteria"/>
</dbReference>
<accession>A0A076MVE5</accession>
<dbReference type="Pfam" id="PF13561">
    <property type="entry name" value="adh_short_C2"/>
    <property type="match status" value="1"/>
</dbReference>
<feature type="region of interest" description="Disordered" evidence="7">
    <location>
        <begin position="239"/>
        <end position="291"/>
    </location>
</feature>
<dbReference type="InterPro" id="IPR036291">
    <property type="entry name" value="NAD(P)-bd_dom_sf"/>
</dbReference>
<feature type="transmembrane region" description="Helical" evidence="8">
    <location>
        <begin position="342"/>
        <end position="364"/>
    </location>
</feature>
<dbReference type="InterPro" id="IPR005829">
    <property type="entry name" value="Sugar_transporter_CS"/>
</dbReference>
<protein>
    <submittedName>
        <fullName evidence="10">Shikimate transport protein</fullName>
    </submittedName>
</protein>
<feature type="domain" description="Major facilitator superfamily (MFS) profile" evidence="9">
    <location>
        <begin position="303"/>
        <end position="633"/>
    </location>
</feature>
<dbReference type="SUPFAM" id="SSF51735">
    <property type="entry name" value="NAD(P)-binding Rossmann-fold domains"/>
    <property type="match status" value="1"/>
</dbReference>
<organism evidence="10 11">
    <name type="scientific">Amycolatopsis methanolica 239</name>
    <dbReference type="NCBI Taxonomy" id="1068978"/>
    <lineage>
        <taxon>Bacteria</taxon>
        <taxon>Bacillati</taxon>
        <taxon>Actinomycetota</taxon>
        <taxon>Actinomycetes</taxon>
        <taxon>Pseudonocardiales</taxon>
        <taxon>Pseudonocardiaceae</taxon>
        <taxon>Amycolatopsis</taxon>
        <taxon>Amycolatopsis methanolica group</taxon>
    </lineage>
</organism>
<keyword evidence="6 8" id="KW-0472">Membrane</keyword>
<feature type="transmembrane region" description="Helical" evidence="8">
    <location>
        <begin position="502"/>
        <end position="524"/>
    </location>
</feature>
<keyword evidence="3" id="KW-1003">Cell membrane</keyword>
<evidence type="ECO:0000256" key="5">
    <source>
        <dbReference type="ARBA" id="ARBA00022989"/>
    </source>
</evidence>
<sequence>MGLTLATMTDAVPLGRLCSEEDVANGALFLLSERAAFVNGQTLFVHAGPSALTRVLAARGTRVELVEGGLQPVGGHPDLLRERGHRAGLVQEPAALEVGLRERPRLGVADAVAAHRLLVSDDPAVGSVAVLVVAQHLHAVVVVGQRLVGEPDPLAVHGDQAGQAERAQVREPALLAAQTAEHRHRAPRGGLVRAVVDVPAQWLGQPQRIAVVADRGCGVVGAVRVVREVALAQLGVAGESARGDHHAEPGPHLAGVRAGDPRTRHRPRGVPNQLVRAGQGPHANPGLVGGGDHPGHQRVAVGAQVGAFLGSLLEYYDFFIYGSAAALVFGTAFFPAGDPAVATVLSLATFGVAYLARPLGAVVFGHFGDRVGRRGVLLATLLLMGASSLAIGLLPTYESVGTLAPVLLVICRLVQGLSAGGEAAGASTLTLEYAPQGRRGLFTSFAMSGFAAGMVLATLAFLPVAALLRVVCCSLFAVFQTVFAVFALAFATSGEVQLDRSAMLWVSVVSNAVAIAAIPLWAALSDRIGRRPVGVFGALASAVTFRAYPWSIGTGSLGLVFDARVRYTGFAIGTQLGFLLAGFSPSIAAVVTGGQTTTWWPVAVFAVVCGVLSAVEGLTARETAHTPVLELGR</sequence>
<evidence type="ECO:0000313" key="10">
    <source>
        <dbReference type="EMBL" id="AIJ24679.1"/>
    </source>
</evidence>
<feature type="transmembrane region" description="Helical" evidence="8">
    <location>
        <begin position="597"/>
        <end position="615"/>
    </location>
</feature>
<dbReference type="GO" id="GO:0005886">
    <property type="term" value="C:plasma membrane"/>
    <property type="evidence" value="ECO:0007669"/>
    <property type="project" value="UniProtKB-SubCell"/>
</dbReference>
<evidence type="ECO:0000313" key="11">
    <source>
        <dbReference type="Proteomes" id="UP000062973"/>
    </source>
</evidence>
<feature type="transmembrane region" description="Helical" evidence="8">
    <location>
        <begin position="441"/>
        <end position="462"/>
    </location>
</feature>
<reference evidence="10 11" key="1">
    <citation type="submission" date="2014-07" db="EMBL/GenBank/DDBJ databases">
        <title>Whole Genome Sequence of the Amycolatopsis methanolica 239.</title>
        <authorList>
            <person name="Tang B."/>
        </authorList>
    </citation>
    <scope>NUCLEOTIDE SEQUENCE [LARGE SCALE GENOMIC DNA]</scope>
    <source>
        <strain evidence="10 11">239</strain>
    </source>
</reference>
<evidence type="ECO:0000256" key="7">
    <source>
        <dbReference type="SAM" id="MobiDB-lite"/>
    </source>
</evidence>
<evidence type="ECO:0000256" key="3">
    <source>
        <dbReference type="ARBA" id="ARBA00022475"/>
    </source>
</evidence>
<dbReference type="KEGG" id="amq:AMETH_4587"/>
<dbReference type="InterPro" id="IPR005828">
    <property type="entry name" value="MFS_sugar_transport-like"/>
</dbReference>
<dbReference type="Proteomes" id="UP000062973">
    <property type="component" value="Chromosome"/>
</dbReference>
<dbReference type="InterPro" id="IPR002347">
    <property type="entry name" value="SDR_fam"/>
</dbReference>
<evidence type="ECO:0000256" key="6">
    <source>
        <dbReference type="ARBA" id="ARBA00023136"/>
    </source>
</evidence>
<keyword evidence="11" id="KW-1185">Reference proteome</keyword>
<feature type="transmembrane region" description="Helical" evidence="8">
    <location>
        <begin position="536"/>
        <end position="560"/>
    </location>
</feature>
<dbReference type="PANTHER" id="PTHR43045:SF1">
    <property type="entry name" value="SHIKIMATE TRANSPORTER"/>
    <property type="match status" value="1"/>
</dbReference>
<dbReference type="AlphaFoldDB" id="A0A076MVE5"/>
<dbReference type="PANTHER" id="PTHR43045">
    <property type="entry name" value="SHIKIMATE TRANSPORTER"/>
    <property type="match status" value="1"/>
</dbReference>
<keyword evidence="2" id="KW-0813">Transport</keyword>
<feature type="transmembrane region" description="Helical" evidence="8">
    <location>
        <begin position="567"/>
        <end position="591"/>
    </location>
</feature>
<comment type="subcellular location">
    <subcellularLocation>
        <location evidence="1">Cell membrane</location>
        <topology evidence="1">Multi-pass membrane protein</topology>
    </subcellularLocation>
</comment>
<dbReference type="HOGENOM" id="CLU_431922_0_0_11"/>
<name>A0A076MVE5_AMYME</name>
<keyword evidence="5 8" id="KW-1133">Transmembrane helix</keyword>
<dbReference type="Gene3D" id="1.20.1250.20">
    <property type="entry name" value="MFS general substrate transporter like domains"/>
    <property type="match status" value="2"/>
</dbReference>
<keyword evidence="4 8" id="KW-0812">Transmembrane</keyword>
<dbReference type="STRING" id="1068978.AMETH_4587"/>
<dbReference type="PATRIC" id="fig|1068978.7.peg.4928"/>
<dbReference type="SUPFAM" id="SSF103473">
    <property type="entry name" value="MFS general substrate transporter"/>
    <property type="match status" value="1"/>
</dbReference>
<feature type="transmembrane region" description="Helical" evidence="8">
    <location>
        <begin position="376"/>
        <end position="394"/>
    </location>
</feature>
<evidence type="ECO:0000256" key="4">
    <source>
        <dbReference type="ARBA" id="ARBA00022692"/>
    </source>
</evidence>
<dbReference type="GO" id="GO:0022857">
    <property type="term" value="F:transmembrane transporter activity"/>
    <property type="evidence" value="ECO:0007669"/>
    <property type="project" value="InterPro"/>
</dbReference>
<dbReference type="PROSITE" id="PS00217">
    <property type="entry name" value="SUGAR_TRANSPORT_2"/>
    <property type="match status" value="1"/>
</dbReference>
<gene>
    <name evidence="10" type="ORF">AMETH_4587</name>
</gene>
<evidence type="ECO:0000256" key="2">
    <source>
        <dbReference type="ARBA" id="ARBA00022448"/>
    </source>
</evidence>
<evidence type="ECO:0000256" key="1">
    <source>
        <dbReference type="ARBA" id="ARBA00004651"/>
    </source>
</evidence>
<evidence type="ECO:0000259" key="9">
    <source>
        <dbReference type="PROSITE" id="PS50850"/>
    </source>
</evidence>
<dbReference type="PROSITE" id="PS50850">
    <property type="entry name" value="MFS"/>
    <property type="match status" value="1"/>
</dbReference>
<feature type="transmembrane region" description="Helical" evidence="8">
    <location>
        <begin position="318"/>
        <end position="336"/>
    </location>
</feature>
<evidence type="ECO:0000256" key="8">
    <source>
        <dbReference type="SAM" id="Phobius"/>
    </source>
</evidence>
<dbReference type="Gene3D" id="3.40.50.720">
    <property type="entry name" value="NAD(P)-binding Rossmann-like Domain"/>
    <property type="match status" value="1"/>
</dbReference>
<dbReference type="EMBL" id="CP009110">
    <property type="protein sequence ID" value="AIJ24679.1"/>
    <property type="molecule type" value="Genomic_DNA"/>
</dbReference>
<dbReference type="InterPro" id="IPR020846">
    <property type="entry name" value="MFS_dom"/>
</dbReference>